<dbReference type="OrthoDB" id="6127299at2759"/>
<dbReference type="Proteomes" id="UP000507470">
    <property type="component" value="Unassembled WGS sequence"/>
</dbReference>
<dbReference type="AlphaFoldDB" id="A0A6J8EQ67"/>
<accession>A0A6J8EQ67</accession>
<name>A0A6J8EQ67_MYTCO</name>
<keyword evidence="2" id="KW-1185">Reference proteome</keyword>
<dbReference type="SUPFAM" id="SSF53067">
    <property type="entry name" value="Actin-like ATPase domain"/>
    <property type="match status" value="1"/>
</dbReference>
<dbReference type="Gene3D" id="3.90.640.10">
    <property type="entry name" value="Actin, Chain A, domain 4"/>
    <property type="match status" value="1"/>
</dbReference>
<dbReference type="PANTHER" id="PTHR14187:SF5">
    <property type="entry name" value="HEAT SHOCK 70 KDA PROTEIN 12A"/>
    <property type="match status" value="1"/>
</dbReference>
<proteinExistence type="predicted"/>
<dbReference type="Gene3D" id="3.30.420.40">
    <property type="match status" value="2"/>
</dbReference>
<dbReference type="EMBL" id="CACVKT020009474">
    <property type="protein sequence ID" value="CAC5422026.1"/>
    <property type="molecule type" value="Genomic_DNA"/>
</dbReference>
<dbReference type="InterPro" id="IPR043129">
    <property type="entry name" value="ATPase_NBD"/>
</dbReference>
<sequence>MFIICFSKNSLSLQIWNWGKVGDEEYRHVLEELCDIIREFNKKLSQNISYINKAKCHDGDYSKVVGRIRYDELTKRCEHGLYMCEEHRKKHTKNCIEETWSKHVDTLYWPDTMSESRQNIYEVNYMRPESGKPLVAAIDIGNTYSGYAFSFGNEFVNDPCHIASIGWIPASTKLITSKTPTSILLNQNKKFEAFGYEADDRYHALVDENLHHGWYYFKRFKMNLSGSMTGIQRENVVIVLEPEAASLFCKFKSVEREKNTLRSFQPGRRYIILDCGVQNDKTLKELYKASGESCGGIQVEEAFKDLIIKIASNQIFSKFSAYNTSDLLELLRKFEIQKRVCNRKATETVTIKIPVSLKETFEKESKETIQNVISKSQYSSKLILDNNKLRVNNILFASLFEGAAVRIVEHVKKFVKGPDVSETSSIIMVGGFSESQLLQTKLKKAFADVRVITPRDAELAVLTGAVIFGHLT</sequence>
<evidence type="ECO:0000313" key="2">
    <source>
        <dbReference type="Proteomes" id="UP000507470"/>
    </source>
</evidence>
<protein>
    <submittedName>
        <fullName evidence="1">Uncharacterized protein</fullName>
    </submittedName>
</protein>
<evidence type="ECO:0000313" key="1">
    <source>
        <dbReference type="EMBL" id="CAC5422026.1"/>
    </source>
</evidence>
<organism evidence="1 2">
    <name type="scientific">Mytilus coruscus</name>
    <name type="common">Sea mussel</name>
    <dbReference type="NCBI Taxonomy" id="42192"/>
    <lineage>
        <taxon>Eukaryota</taxon>
        <taxon>Metazoa</taxon>
        <taxon>Spiralia</taxon>
        <taxon>Lophotrochozoa</taxon>
        <taxon>Mollusca</taxon>
        <taxon>Bivalvia</taxon>
        <taxon>Autobranchia</taxon>
        <taxon>Pteriomorphia</taxon>
        <taxon>Mytilida</taxon>
        <taxon>Mytiloidea</taxon>
        <taxon>Mytilidae</taxon>
        <taxon>Mytilinae</taxon>
        <taxon>Mytilus</taxon>
    </lineage>
</organism>
<gene>
    <name evidence="1" type="ORF">MCOR_54098</name>
</gene>
<reference evidence="1 2" key="1">
    <citation type="submission" date="2020-06" db="EMBL/GenBank/DDBJ databases">
        <authorList>
            <person name="Li R."/>
            <person name="Bekaert M."/>
        </authorList>
    </citation>
    <scope>NUCLEOTIDE SEQUENCE [LARGE SCALE GENOMIC DNA]</scope>
    <source>
        <strain evidence="2">wild</strain>
    </source>
</reference>
<dbReference type="PANTHER" id="PTHR14187">
    <property type="entry name" value="ALPHA KINASE/ELONGATION FACTOR 2 KINASE"/>
    <property type="match status" value="1"/>
</dbReference>